<evidence type="ECO:0000313" key="2">
    <source>
        <dbReference type="EMBL" id="GFR72415.1"/>
    </source>
</evidence>
<proteinExistence type="predicted"/>
<accession>A0AAV4FI42</accession>
<gene>
    <name evidence="2" type="ORF">ElyMa_005705100</name>
</gene>
<dbReference type="Proteomes" id="UP000762676">
    <property type="component" value="Unassembled WGS sequence"/>
</dbReference>
<evidence type="ECO:0000313" key="3">
    <source>
        <dbReference type="Proteomes" id="UP000762676"/>
    </source>
</evidence>
<keyword evidence="1" id="KW-0812">Transmembrane</keyword>
<feature type="transmembrane region" description="Helical" evidence="1">
    <location>
        <begin position="51"/>
        <end position="84"/>
    </location>
</feature>
<keyword evidence="1" id="KW-1133">Transmembrane helix</keyword>
<comment type="caution">
    <text evidence="2">The sequence shown here is derived from an EMBL/GenBank/DDBJ whole genome shotgun (WGS) entry which is preliminary data.</text>
</comment>
<dbReference type="AlphaFoldDB" id="A0AAV4FI42"/>
<evidence type="ECO:0000256" key="1">
    <source>
        <dbReference type="SAM" id="Phobius"/>
    </source>
</evidence>
<sequence length="88" mass="8822">MQGNSIVSTSTASASCLELVGRTRSQTLRSSSSLECPGPSSSYDRSVFVSSIVVVVAAAAAVVVVVVVMVVVLVGGVVVVVVIISGLK</sequence>
<name>A0AAV4FI42_9GAST</name>
<reference evidence="2 3" key="1">
    <citation type="journal article" date="2021" name="Elife">
        <title>Chloroplast acquisition without the gene transfer in kleptoplastic sea slugs, Plakobranchus ocellatus.</title>
        <authorList>
            <person name="Maeda T."/>
            <person name="Takahashi S."/>
            <person name="Yoshida T."/>
            <person name="Shimamura S."/>
            <person name="Takaki Y."/>
            <person name="Nagai Y."/>
            <person name="Toyoda A."/>
            <person name="Suzuki Y."/>
            <person name="Arimoto A."/>
            <person name="Ishii H."/>
            <person name="Satoh N."/>
            <person name="Nishiyama T."/>
            <person name="Hasebe M."/>
            <person name="Maruyama T."/>
            <person name="Minagawa J."/>
            <person name="Obokata J."/>
            <person name="Shigenobu S."/>
        </authorList>
    </citation>
    <scope>NUCLEOTIDE SEQUENCE [LARGE SCALE GENOMIC DNA]</scope>
</reference>
<dbReference type="EMBL" id="BMAT01011411">
    <property type="protein sequence ID" value="GFR72415.1"/>
    <property type="molecule type" value="Genomic_DNA"/>
</dbReference>
<evidence type="ECO:0008006" key="4">
    <source>
        <dbReference type="Google" id="ProtNLM"/>
    </source>
</evidence>
<keyword evidence="1" id="KW-0472">Membrane</keyword>
<protein>
    <recommendedName>
        <fullName evidence="4">Transmembrane protein</fullName>
    </recommendedName>
</protein>
<keyword evidence="3" id="KW-1185">Reference proteome</keyword>
<organism evidence="2 3">
    <name type="scientific">Elysia marginata</name>
    <dbReference type="NCBI Taxonomy" id="1093978"/>
    <lineage>
        <taxon>Eukaryota</taxon>
        <taxon>Metazoa</taxon>
        <taxon>Spiralia</taxon>
        <taxon>Lophotrochozoa</taxon>
        <taxon>Mollusca</taxon>
        <taxon>Gastropoda</taxon>
        <taxon>Heterobranchia</taxon>
        <taxon>Euthyneura</taxon>
        <taxon>Panpulmonata</taxon>
        <taxon>Sacoglossa</taxon>
        <taxon>Placobranchoidea</taxon>
        <taxon>Plakobranchidae</taxon>
        <taxon>Elysia</taxon>
    </lineage>
</organism>